<name>A0AAV7DHP1_ENGPU</name>
<evidence type="ECO:0000256" key="11">
    <source>
        <dbReference type="ARBA" id="ARBA00023224"/>
    </source>
</evidence>
<dbReference type="EMBL" id="WNYA01000001">
    <property type="protein sequence ID" value="KAG8596399.1"/>
    <property type="molecule type" value="Genomic_DNA"/>
</dbReference>
<dbReference type="InterPro" id="IPR000276">
    <property type="entry name" value="GPCR_Rhodpsn"/>
</dbReference>
<evidence type="ECO:0000256" key="13">
    <source>
        <dbReference type="RuleBase" id="RU363047"/>
    </source>
</evidence>
<evidence type="ECO:0000256" key="3">
    <source>
        <dbReference type="ARBA" id="ARBA00022606"/>
    </source>
</evidence>
<dbReference type="FunFam" id="1.20.1070.10:FF:000010">
    <property type="entry name" value="Olfactory receptor"/>
    <property type="match status" value="1"/>
</dbReference>
<evidence type="ECO:0000256" key="4">
    <source>
        <dbReference type="ARBA" id="ARBA00022692"/>
    </source>
</evidence>
<dbReference type="Gene3D" id="1.20.1070.10">
    <property type="entry name" value="Rhodopsin 7-helix transmembrane proteins"/>
    <property type="match status" value="1"/>
</dbReference>
<keyword evidence="16" id="KW-1185">Reference proteome</keyword>
<evidence type="ECO:0000256" key="6">
    <source>
        <dbReference type="ARBA" id="ARBA00022989"/>
    </source>
</evidence>
<evidence type="ECO:0000256" key="10">
    <source>
        <dbReference type="ARBA" id="ARBA00023180"/>
    </source>
</evidence>
<evidence type="ECO:0000256" key="9">
    <source>
        <dbReference type="ARBA" id="ARBA00023170"/>
    </source>
</evidence>
<dbReference type="PANTHER" id="PTHR26454">
    <property type="entry name" value="OLFACTORY RECEPTOR"/>
    <property type="match status" value="1"/>
</dbReference>
<dbReference type="PROSITE" id="PS50262">
    <property type="entry name" value="G_PROTEIN_RECEP_F1_2"/>
    <property type="match status" value="1"/>
</dbReference>
<dbReference type="InterPro" id="IPR047132">
    <property type="entry name" value="Olfact_rcpt_6C-like"/>
</dbReference>
<keyword evidence="2 13" id="KW-1003">Cell membrane</keyword>
<evidence type="ECO:0000256" key="7">
    <source>
        <dbReference type="ARBA" id="ARBA00023040"/>
    </source>
</evidence>
<dbReference type="InterPro" id="IPR017452">
    <property type="entry name" value="GPCR_Rhodpsn_7TM"/>
</dbReference>
<gene>
    <name evidence="15" type="ORF">GDO81_001892</name>
</gene>
<keyword evidence="10" id="KW-0325">Glycoprotein</keyword>
<sequence length="304" mass="34520">MLNSTNFFLLAEFRYYGSVRIIIFLLLLVSYLITLAGNILIVTLILRHRSLHTPMYFFLSNLSIVERCATTTVTPKFLSIIAFGDSEISYRGCMLQCYFYFALGSVDFILLAVMAYDRYVAICQPLHYITVMNPRLCIFLAVISWLCGFVDTLPPTIVAYNLLFCGPNMIDHFFCDIDPILKLVCQDTSLINLLNLIASSFTILGSFVCIVVSYTVIIMAIFKIRTVGQRWKTFSTCSSHCILVGIFYSGSVFMCLRFINGFAVDFNKMAVVLNTIVAPMLNPFVYTLRNSQVISAIQEDFSWR</sequence>
<evidence type="ECO:0000256" key="5">
    <source>
        <dbReference type="ARBA" id="ARBA00022725"/>
    </source>
</evidence>
<evidence type="ECO:0000313" key="16">
    <source>
        <dbReference type="Proteomes" id="UP000824782"/>
    </source>
</evidence>
<feature type="domain" description="G-protein coupled receptors family 1 profile" evidence="14">
    <location>
        <begin position="37"/>
        <end position="286"/>
    </location>
</feature>
<dbReference type="AlphaFoldDB" id="A0AAV7DHP1"/>
<feature type="transmembrane region" description="Helical" evidence="13">
    <location>
        <begin position="21"/>
        <end position="46"/>
    </location>
</feature>
<comment type="subcellular location">
    <subcellularLocation>
        <location evidence="1 13">Cell membrane</location>
        <topology evidence="1 13">Multi-pass membrane protein</topology>
    </subcellularLocation>
</comment>
<comment type="similarity">
    <text evidence="12">Belongs to the G-protein coupled receptor 1 family.</text>
</comment>
<evidence type="ECO:0000256" key="2">
    <source>
        <dbReference type="ARBA" id="ARBA00022475"/>
    </source>
</evidence>
<dbReference type="Pfam" id="PF13853">
    <property type="entry name" value="7tm_4"/>
    <property type="match status" value="1"/>
</dbReference>
<keyword evidence="9 12" id="KW-0675">Receptor</keyword>
<reference evidence="15" key="1">
    <citation type="thesis" date="2020" institute="ProQuest LLC" country="789 East Eisenhower Parkway, Ann Arbor, MI, USA">
        <title>Comparative Genomics and Chromosome Evolution.</title>
        <authorList>
            <person name="Mudd A.B."/>
        </authorList>
    </citation>
    <scope>NUCLEOTIDE SEQUENCE</scope>
    <source>
        <strain evidence="15">237g6f4</strain>
        <tissue evidence="15">Blood</tissue>
    </source>
</reference>
<feature type="transmembrane region" description="Helical" evidence="13">
    <location>
        <begin position="196"/>
        <end position="222"/>
    </location>
</feature>
<evidence type="ECO:0000256" key="8">
    <source>
        <dbReference type="ARBA" id="ARBA00023136"/>
    </source>
</evidence>
<keyword evidence="11 12" id="KW-0807">Transducer</keyword>
<evidence type="ECO:0000259" key="14">
    <source>
        <dbReference type="PROSITE" id="PS50262"/>
    </source>
</evidence>
<feature type="transmembrane region" description="Helical" evidence="13">
    <location>
        <begin position="98"/>
        <end position="116"/>
    </location>
</feature>
<proteinExistence type="inferred from homology"/>
<dbReference type="PRINTS" id="PR00237">
    <property type="entry name" value="GPCRRHODOPSN"/>
</dbReference>
<feature type="transmembrane region" description="Helical" evidence="13">
    <location>
        <begin position="136"/>
        <end position="163"/>
    </location>
</feature>
<keyword evidence="6 13" id="KW-1133">Transmembrane helix</keyword>
<evidence type="ECO:0000256" key="1">
    <source>
        <dbReference type="ARBA" id="ARBA00004651"/>
    </source>
</evidence>
<keyword evidence="7 12" id="KW-0297">G-protein coupled receptor</keyword>
<comment type="caution">
    <text evidence="15">The sequence shown here is derived from an EMBL/GenBank/DDBJ whole genome shotgun (WGS) entry which is preliminary data.</text>
</comment>
<evidence type="ECO:0000313" key="15">
    <source>
        <dbReference type="EMBL" id="KAG8596399.1"/>
    </source>
</evidence>
<organism evidence="15 16">
    <name type="scientific">Engystomops pustulosus</name>
    <name type="common">Tungara frog</name>
    <name type="synonym">Physalaemus pustulosus</name>
    <dbReference type="NCBI Taxonomy" id="76066"/>
    <lineage>
        <taxon>Eukaryota</taxon>
        <taxon>Metazoa</taxon>
        <taxon>Chordata</taxon>
        <taxon>Craniata</taxon>
        <taxon>Vertebrata</taxon>
        <taxon>Euteleostomi</taxon>
        <taxon>Amphibia</taxon>
        <taxon>Batrachia</taxon>
        <taxon>Anura</taxon>
        <taxon>Neobatrachia</taxon>
        <taxon>Hyloidea</taxon>
        <taxon>Leptodactylidae</taxon>
        <taxon>Leiuperinae</taxon>
        <taxon>Engystomops</taxon>
    </lineage>
</organism>
<feature type="transmembrane region" description="Helical" evidence="13">
    <location>
        <begin position="269"/>
        <end position="288"/>
    </location>
</feature>
<dbReference type="PANTHER" id="PTHR26454:SF18">
    <property type="entry name" value="OLFACTORY RECEPTOR 6C76"/>
    <property type="match status" value="1"/>
</dbReference>
<evidence type="ECO:0000256" key="12">
    <source>
        <dbReference type="RuleBase" id="RU000688"/>
    </source>
</evidence>
<keyword evidence="5 13" id="KW-0552">Olfaction</keyword>
<keyword evidence="3 13" id="KW-0716">Sensory transduction</keyword>
<dbReference type="PROSITE" id="PS00237">
    <property type="entry name" value="G_PROTEIN_RECEP_F1_1"/>
    <property type="match status" value="1"/>
</dbReference>
<dbReference type="InterPro" id="IPR000725">
    <property type="entry name" value="Olfact_rcpt"/>
</dbReference>
<dbReference type="Proteomes" id="UP000824782">
    <property type="component" value="Unassembled WGS sequence"/>
</dbReference>
<feature type="transmembrane region" description="Helical" evidence="13">
    <location>
        <begin position="242"/>
        <end position="263"/>
    </location>
</feature>
<dbReference type="GO" id="GO:0005886">
    <property type="term" value="C:plasma membrane"/>
    <property type="evidence" value="ECO:0007669"/>
    <property type="project" value="UniProtKB-SubCell"/>
</dbReference>
<dbReference type="PRINTS" id="PR00245">
    <property type="entry name" value="OLFACTORYR"/>
</dbReference>
<keyword evidence="4 12" id="KW-0812">Transmembrane</keyword>
<dbReference type="SUPFAM" id="SSF81321">
    <property type="entry name" value="Family A G protein-coupled receptor-like"/>
    <property type="match status" value="1"/>
</dbReference>
<accession>A0AAV7DHP1</accession>
<dbReference type="GO" id="GO:0004930">
    <property type="term" value="F:G protein-coupled receptor activity"/>
    <property type="evidence" value="ECO:0007669"/>
    <property type="project" value="UniProtKB-KW"/>
</dbReference>
<keyword evidence="8 13" id="KW-0472">Membrane</keyword>
<dbReference type="GO" id="GO:0004984">
    <property type="term" value="F:olfactory receptor activity"/>
    <property type="evidence" value="ECO:0007669"/>
    <property type="project" value="InterPro"/>
</dbReference>
<protein>
    <recommendedName>
        <fullName evidence="13">Olfactory receptor</fullName>
    </recommendedName>
</protein>